<evidence type="ECO:0000313" key="3">
    <source>
        <dbReference type="Proteomes" id="UP000199423"/>
    </source>
</evidence>
<accession>A0A1I7NC68</accession>
<keyword evidence="1" id="KW-0472">Membrane</keyword>
<keyword evidence="1" id="KW-1133">Transmembrane helix</keyword>
<keyword evidence="3" id="KW-1185">Reference proteome</keyword>
<protein>
    <submittedName>
        <fullName evidence="2">Uncharacterized protein</fullName>
    </submittedName>
</protein>
<dbReference type="EMBL" id="FPCH01000002">
    <property type="protein sequence ID" value="SFV32270.1"/>
    <property type="molecule type" value="Genomic_DNA"/>
</dbReference>
<dbReference type="AlphaFoldDB" id="A0A1I7NC68"/>
<dbReference type="STRING" id="51670.SAMN04488557_1539"/>
<gene>
    <name evidence="2" type="ORF">SAMN04488557_1539</name>
</gene>
<feature type="transmembrane region" description="Helical" evidence="1">
    <location>
        <begin position="6"/>
        <end position="28"/>
    </location>
</feature>
<proteinExistence type="predicted"/>
<keyword evidence="1" id="KW-0812">Transmembrane</keyword>
<sequence>MTTFETYYLAICLSAFAGFGIALAYSSWSWDSHARR</sequence>
<evidence type="ECO:0000256" key="1">
    <source>
        <dbReference type="SAM" id="Phobius"/>
    </source>
</evidence>
<reference evidence="3" key="1">
    <citation type="submission" date="2016-10" db="EMBL/GenBank/DDBJ databases">
        <authorList>
            <person name="Varghese N."/>
            <person name="Submissions S."/>
        </authorList>
    </citation>
    <scope>NUCLEOTIDE SEQUENCE [LARGE SCALE GENOMIC DNA]</scope>
    <source>
        <strain evidence="3">DSM 1565</strain>
    </source>
</reference>
<organism evidence="2 3">
    <name type="scientific">Hyphomicrobium facile</name>
    <dbReference type="NCBI Taxonomy" id="51670"/>
    <lineage>
        <taxon>Bacteria</taxon>
        <taxon>Pseudomonadati</taxon>
        <taxon>Pseudomonadota</taxon>
        <taxon>Alphaproteobacteria</taxon>
        <taxon>Hyphomicrobiales</taxon>
        <taxon>Hyphomicrobiaceae</taxon>
        <taxon>Hyphomicrobium</taxon>
    </lineage>
</organism>
<evidence type="ECO:0000313" key="2">
    <source>
        <dbReference type="EMBL" id="SFV32270.1"/>
    </source>
</evidence>
<name>A0A1I7NC68_9HYPH</name>
<dbReference type="Proteomes" id="UP000199423">
    <property type="component" value="Unassembled WGS sequence"/>
</dbReference>